<dbReference type="EMBL" id="MCBR01003521">
    <property type="protein sequence ID" value="RKF80559.1"/>
    <property type="molecule type" value="Genomic_DNA"/>
</dbReference>
<name>A0A420J182_9PEZI</name>
<dbReference type="AlphaFoldDB" id="A0A420J182"/>
<feature type="non-terminal residue" evidence="2">
    <location>
        <position position="1"/>
    </location>
</feature>
<accession>A0A420J182</accession>
<gene>
    <name evidence="2" type="ORF">GcC1_035033</name>
</gene>
<evidence type="ECO:0000313" key="3">
    <source>
        <dbReference type="Proteomes" id="UP000285405"/>
    </source>
</evidence>
<sequence>LRLKPLSPPKTRSQISSTHQICAEARLRCQTELGCTNTKAAHVTLYSNNTPTTPEARSSTTSMISIISQTSTLPRNPTLKSSVLSKARSSTTSLLQQAPTEISDNEMEHNNTQLSSS</sequence>
<protein>
    <submittedName>
        <fullName evidence="2">Uncharacterized protein</fullName>
    </submittedName>
</protein>
<dbReference type="Proteomes" id="UP000285405">
    <property type="component" value="Unassembled WGS sequence"/>
</dbReference>
<evidence type="ECO:0000313" key="2">
    <source>
        <dbReference type="EMBL" id="RKF80559.1"/>
    </source>
</evidence>
<evidence type="ECO:0000256" key="1">
    <source>
        <dbReference type="SAM" id="MobiDB-lite"/>
    </source>
</evidence>
<feature type="region of interest" description="Disordered" evidence="1">
    <location>
        <begin position="67"/>
        <end position="117"/>
    </location>
</feature>
<proteinExistence type="predicted"/>
<comment type="caution">
    <text evidence="2">The sequence shown here is derived from an EMBL/GenBank/DDBJ whole genome shotgun (WGS) entry which is preliminary data.</text>
</comment>
<feature type="compositionally biased region" description="Polar residues" evidence="1">
    <location>
        <begin position="73"/>
        <end position="102"/>
    </location>
</feature>
<organism evidence="2 3">
    <name type="scientific">Golovinomyces cichoracearum</name>
    <dbReference type="NCBI Taxonomy" id="62708"/>
    <lineage>
        <taxon>Eukaryota</taxon>
        <taxon>Fungi</taxon>
        <taxon>Dikarya</taxon>
        <taxon>Ascomycota</taxon>
        <taxon>Pezizomycotina</taxon>
        <taxon>Leotiomycetes</taxon>
        <taxon>Erysiphales</taxon>
        <taxon>Erysiphaceae</taxon>
        <taxon>Golovinomyces</taxon>
    </lineage>
</organism>
<reference evidence="2 3" key="1">
    <citation type="journal article" date="2018" name="BMC Genomics">
        <title>Comparative genome analyses reveal sequence features reflecting distinct modes of host-adaptation between dicot and monocot powdery mildew.</title>
        <authorList>
            <person name="Wu Y."/>
            <person name="Ma X."/>
            <person name="Pan Z."/>
            <person name="Kale S.D."/>
            <person name="Song Y."/>
            <person name="King H."/>
            <person name="Zhang Q."/>
            <person name="Presley C."/>
            <person name="Deng X."/>
            <person name="Wei C.I."/>
            <person name="Xiao S."/>
        </authorList>
    </citation>
    <scope>NUCLEOTIDE SEQUENCE [LARGE SCALE GENOMIC DNA]</scope>
    <source>
        <strain evidence="2">UCSC1</strain>
    </source>
</reference>